<feature type="signal peptide" evidence="1">
    <location>
        <begin position="1"/>
        <end position="20"/>
    </location>
</feature>
<sequence length="814" mass="86456">MRIFAAALGALLCFGQYVEAYKRPAPAYRVHPDPTEYLDWLPNHQGHGNFQNRNHTVSPWRSHPHHPPHFPRPGQCDVQHSSHASSYWLRNFHGVHQGTSPFAVNGSGYQVFRNVKDFGAHGDGVHDDTAAFNAAISYGGRVSGGLGSLGTTGQPALVYVPPGTYLVSGTVQLFINTQIIGDALSLPTIKAPSGAANGSVVVSGFDPGQGSTTNFYLGIRNLNFDTTAAATDNTIYALNWAVSQATNLINVNFKLAPNSNHVGIEMDGGSGGGGSGTFMGDLTVSGGLIGIQLNNQQYSIKNVKCTNVATCIAIQHCFVVTFQQIDCNNVGACIDLGQEDVAGGVNLIDSWCDGCGVVVNGSSSVVLENVVVADSESTVLVNGSEKLSGSLEGKTWALGHVYNDDLTIVNGTFLPYTNRGSLADQNGRYYTKPQPQYANLPVSAFVSVKDCGATGDGQTDDTEALQAVLLANANCKVTYFPHGVYLVTKTLYVPPGSRIVGEVWSTISASGSFFNDSSNPQPMFQVGKPGEVGTAEVTDMLFTVADVLPGTILVQVNMKGASQGDVSFHNSHYRVGGAADSRTETACQTESEPCPAAFLLTHLTESSSTYIENAWLWAADHDLDGTYNQQIGTGRGMLVEATAGTWLVGTGSEHHTLYAYQFNNAQNVFAALLQVETPYWQPTPRAPAPWTPNATWSDPTFDGCDADVSQCYMQWALRIIGADTNVLALYGQGFWVFFNGPNYGACTGPGGACQVNIVDFEDLTKGDSVELYNLNTRGVQNMITIGGSGGEAAATQAENAGSWGGVLAAYLGFE</sequence>
<dbReference type="SUPFAM" id="SSF51126">
    <property type="entry name" value="Pectin lyase-like"/>
    <property type="match status" value="2"/>
</dbReference>
<accession>A0AAN7WQL8</accession>
<dbReference type="InterPro" id="IPR039279">
    <property type="entry name" value="QRT3-like"/>
</dbReference>
<dbReference type="FunFam" id="2.160.20.10:FF:000049">
    <property type="entry name" value="Putative exo-beta-1,3-glucanase"/>
    <property type="match status" value="1"/>
</dbReference>
<dbReference type="CDD" id="cd23668">
    <property type="entry name" value="GH55_beta13glucanase-like"/>
    <property type="match status" value="1"/>
</dbReference>
<dbReference type="EMBL" id="JAVRQU010000002">
    <property type="protein sequence ID" value="KAK5706612.1"/>
    <property type="molecule type" value="Genomic_DNA"/>
</dbReference>
<dbReference type="Proteomes" id="UP001310594">
    <property type="component" value="Unassembled WGS sequence"/>
</dbReference>
<dbReference type="InterPro" id="IPR012334">
    <property type="entry name" value="Pectin_lyas_fold"/>
</dbReference>
<feature type="chain" id="PRO_5043044270" description="Rhamnogalacturonase A/B/Epimerase-like pectate lyase domain-containing protein" evidence="1">
    <location>
        <begin position="21"/>
        <end position="814"/>
    </location>
</feature>
<dbReference type="Pfam" id="PF12708">
    <property type="entry name" value="Pect-lyase_RHGA_epim"/>
    <property type="match status" value="2"/>
</dbReference>
<feature type="domain" description="Rhamnogalacturonase A/B/Epimerase-like pectate lyase" evidence="2">
    <location>
        <begin position="445"/>
        <end position="516"/>
    </location>
</feature>
<dbReference type="GO" id="GO:0004650">
    <property type="term" value="F:polygalacturonase activity"/>
    <property type="evidence" value="ECO:0007669"/>
    <property type="project" value="InterPro"/>
</dbReference>
<dbReference type="PANTHER" id="PTHR33928:SF2">
    <property type="entry name" value="PECTATE LYASE SUPERFAMILY PROTEIN DOMAIN-CONTAINING PROTEIN-RELATED"/>
    <property type="match status" value="1"/>
</dbReference>
<comment type="caution">
    <text evidence="3">The sequence shown here is derived from an EMBL/GenBank/DDBJ whole genome shotgun (WGS) entry which is preliminary data.</text>
</comment>
<proteinExistence type="predicted"/>
<dbReference type="AlphaFoldDB" id="A0AAN7WQL8"/>
<dbReference type="InterPro" id="IPR024535">
    <property type="entry name" value="RHGA/B-epi-like_pectate_lyase"/>
</dbReference>
<reference evidence="3" key="1">
    <citation type="submission" date="2023-08" db="EMBL/GenBank/DDBJ databases">
        <title>Black Yeasts Isolated from many extreme environments.</title>
        <authorList>
            <person name="Coleine C."/>
            <person name="Stajich J.E."/>
            <person name="Selbmann L."/>
        </authorList>
    </citation>
    <scope>NUCLEOTIDE SEQUENCE</scope>
    <source>
        <strain evidence="3">CCFEE 5810</strain>
    </source>
</reference>
<evidence type="ECO:0000259" key="2">
    <source>
        <dbReference type="Pfam" id="PF12708"/>
    </source>
</evidence>
<evidence type="ECO:0000256" key="1">
    <source>
        <dbReference type="SAM" id="SignalP"/>
    </source>
</evidence>
<evidence type="ECO:0000313" key="4">
    <source>
        <dbReference type="Proteomes" id="UP001310594"/>
    </source>
</evidence>
<feature type="domain" description="Rhamnogalacturonase A/B/Epimerase-like pectate lyase" evidence="2">
    <location>
        <begin position="112"/>
        <end position="333"/>
    </location>
</feature>
<gene>
    <name evidence="3" type="ORF">LTR97_001602</name>
</gene>
<dbReference type="PANTHER" id="PTHR33928">
    <property type="entry name" value="POLYGALACTURONASE QRT3"/>
    <property type="match status" value="1"/>
</dbReference>
<protein>
    <recommendedName>
        <fullName evidence="2">Rhamnogalacturonase A/B/Epimerase-like pectate lyase domain-containing protein</fullName>
    </recommendedName>
</protein>
<evidence type="ECO:0000313" key="3">
    <source>
        <dbReference type="EMBL" id="KAK5706612.1"/>
    </source>
</evidence>
<keyword evidence="1" id="KW-0732">Signal</keyword>
<dbReference type="Gene3D" id="2.160.20.10">
    <property type="entry name" value="Single-stranded right-handed beta-helix, Pectin lyase-like"/>
    <property type="match status" value="2"/>
</dbReference>
<organism evidence="3 4">
    <name type="scientific">Elasticomyces elasticus</name>
    <dbReference type="NCBI Taxonomy" id="574655"/>
    <lineage>
        <taxon>Eukaryota</taxon>
        <taxon>Fungi</taxon>
        <taxon>Dikarya</taxon>
        <taxon>Ascomycota</taxon>
        <taxon>Pezizomycotina</taxon>
        <taxon>Dothideomycetes</taxon>
        <taxon>Dothideomycetidae</taxon>
        <taxon>Mycosphaerellales</taxon>
        <taxon>Teratosphaeriaceae</taxon>
        <taxon>Elasticomyces</taxon>
    </lineage>
</organism>
<dbReference type="InterPro" id="IPR011050">
    <property type="entry name" value="Pectin_lyase_fold/virulence"/>
</dbReference>
<name>A0AAN7WQL8_9PEZI</name>